<name>A0A8J2Y6Y7_9PROT</name>
<evidence type="ECO:0000313" key="2">
    <source>
        <dbReference type="Proteomes" id="UP000613582"/>
    </source>
</evidence>
<dbReference type="Proteomes" id="UP000613582">
    <property type="component" value="Unassembled WGS sequence"/>
</dbReference>
<organism evidence="1 2">
    <name type="scientific">Aquisalinus flavus</name>
    <dbReference type="NCBI Taxonomy" id="1526572"/>
    <lineage>
        <taxon>Bacteria</taxon>
        <taxon>Pseudomonadati</taxon>
        <taxon>Pseudomonadota</taxon>
        <taxon>Alphaproteobacteria</taxon>
        <taxon>Parvularculales</taxon>
        <taxon>Parvularculaceae</taxon>
        <taxon>Aquisalinus</taxon>
    </lineage>
</organism>
<keyword evidence="2" id="KW-1185">Reference proteome</keyword>
<gene>
    <name evidence="1" type="ORF">GCM10011342_17310</name>
</gene>
<dbReference type="AlphaFoldDB" id="A0A8J2Y6Y7"/>
<evidence type="ECO:0000313" key="1">
    <source>
        <dbReference type="EMBL" id="GGD08998.1"/>
    </source>
</evidence>
<comment type="caution">
    <text evidence="1">The sequence shown here is derived from an EMBL/GenBank/DDBJ whole genome shotgun (WGS) entry which is preliminary data.</text>
</comment>
<reference evidence="1" key="2">
    <citation type="submission" date="2020-09" db="EMBL/GenBank/DDBJ databases">
        <authorList>
            <person name="Sun Q."/>
            <person name="Zhou Y."/>
        </authorList>
    </citation>
    <scope>NUCLEOTIDE SEQUENCE</scope>
    <source>
        <strain evidence="1">CGMCC 1.12921</strain>
    </source>
</reference>
<accession>A0A8J2Y6Y7</accession>
<reference evidence="1" key="1">
    <citation type="journal article" date="2014" name="Int. J. Syst. Evol. Microbiol.">
        <title>Complete genome sequence of Corynebacterium casei LMG S-19264T (=DSM 44701T), isolated from a smear-ripened cheese.</title>
        <authorList>
            <consortium name="US DOE Joint Genome Institute (JGI-PGF)"/>
            <person name="Walter F."/>
            <person name="Albersmeier A."/>
            <person name="Kalinowski J."/>
            <person name="Ruckert C."/>
        </authorList>
    </citation>
    <scope>NUCLEOTIDE SEQUENCE</scope>
    <source>
        <strain evidence="1">CGMCC 1.12921</strain>
    </source>
</reference>
<protein>
    <submittedName>
        <fullName evidence="1">Uncharacterized protein</fullName>
    </submittedName>
</protein>
<proteinExistence type="predicted"/>
<sequence>MKTHTELEPEDRQLIAAIARDRADDPAPPLGEAAMARIMAQLPDAAAPAGAREERSAAAPAWQRKGLSAITGFFRPPAWQAFAAAGVAGIIAGAVLPSVSPVGEGVTPEEQFAIYLQSDDILATLLEEDL</sequence>
<dbReference type="EMBL" id="BMGH01000001">
    <property type="protein sequence ID" value="GGD08998.1"/>
    <property type="molecule type" value="Genomic_DNA"/>
</dbReference>